<dbReference type="eggNOG" id="COG0299">
    <property type="taxonomic scope" value="Bacteria"/>
</dbReference>
<evidence type="ECO:0000256" key="4">
    <source>
        <dbReference type="HAMAP-Rule" id="MF_01930"/>
    </source>
</evidence>
<dbReference type="GO" id="GO:0004644">
    <property type="term" value="F:phosphoribosylglycinamide formyltransferase activity"/>
    <property type="evidence" value="ECO:0007669"/>
    <property type="project" value="UniProtKB-UniRule"/>
</dbReference>
<evidence type="ECO:0000313" key="6">
    <source>
        <dbReference type="EMBL" id="GAC14543.1"/>
    </source>
</evidence>
<dbReference type="NCBIfam" id="TIGR00639">
    <property type="entry name" value="PurN"/>
    <property type="match status" value="1"/>
</dbReference>
<dbReference type="InterPro" id="IPR004607">
    <property type="entry name" value="GART"/>
</dbReference>
<comment type="caution">
    <text evidence="4">Lacks conserved residue(s) required for the propagation of feature annotation.</text>
</comment>
<feature type="binding site" evidence="4">
    <location>
        <position position="51"/>
    </location>
    <ligand>
        <name>(6R)-10-formyltetrahydrofolate</name>
        <dbReference type="ChEBI" id="CHEBI:195366"/>
    </ligand>
</feature>
<dbReference type="GO" id="GO:0005829">
    <property type="term" value="C:cytosol"/>
    <property type="evidence" value="ECO:0007669"/>
    <property type="project" value="TreeGrafter"/>
</dbReference>
<comment type="function">
    <text evidence="4">Catalyzes the transfer of a formyl group from 10-formyltetrahydrofolate to 5-phospho-ribosyl-glycinamide (GAR), producing 5-phospho-ribosyl-N-formylglycinamide (FGAR) and tetrahydrofolate.</text>
</comment>
<dbReference type="Gene3D" id="3.40.50.170">
    <property type="entry name" value="Formyl transferase, N-terminal domain"/>
    <property type="match status" value="1"/>
</dbReference>
<protein>
    <recommendedName>
        <fullName evidence="4">Phosphoribosylglycinamide formyltransferase</fullName>
        <ecNumber evidence="4">2.1.2.2</ecNumber>
    </recommendedName>
    <alternativeName>
        <fullName evidence="4">5'-phosphoribosylglycinamide transformylase</fullName>
    </alternativeName>
    <alternativeName>
        <fullName evidence="4">GAR transformylase</fullName>
        <shortName evidence="4">GART</shortName>
    </alternativeName>
</protein>
<evidence type="ECO:0000259" key="5">
    <source>
        <dbReference type="Pfam" id="PF00551"/>
    </source>
</evidence>
<keyword evidence="2 4" id="KW-0808">Transferase</keyword>
<feature type="binding site" evidence="4">
    <location>
        <begin position="76"/>
        <end position="79"/>
    </location>
    <ligand>
        <name>(6R)-10-formyltetrahydrofolate</name>
        <dbReference type="ChEBI" id="CHEBI:195366"/>
    </ligand>
</feature>
<evidence type="ECO:0000313" key="7">
    <source>
        <dbReference type="Proteomes" id="UP000006334"/>
    </source>
</evidence>
<dbReference type="Pfam" id="PF00551">
    <property type="entry name" value="Formyl_trans_N"/>
    <property type="match status" value="1"/>
</dbReference>
<dbReference type="EMBL" id="BAEN01000038">
    <property type="protein sequence ID" value="GAC14543.1"/>
    <property type="molecule type" value="Genomic_DNA"/>
</dbReference>
<organism evidence="6 7">
    <name type="scientific">Aliiglaciecola lipolytica E3</name>
    <dbReference type="NCBI Taxonomy" id="1127673"/>
    <lineage>
        <taxon>Bacteria</taxon>
        <taxon>Pseudomonadati</taxon>
        <taxon>Pseudomonadota</taxon>
        <taxon>Gammaproteobacteria</taxon>
        <taxon>Alteromonadales</taxon>
        <taxon>Alteromonadaceae</taxon>
        <taxon>Aliiglaciecola</taxon>
    </lineage>
</organism>
<feature type="binding site" evidence="4">
    <location>
        <position position="93"/>
    </location>
    <ligand>
        <name>(6R)-10-formyltetrahydrofolate</name>
        <dbReference type="ChEBI" id="CHEBI:195366"/>
    </ligand>
</feature>
<dbReference type="HAMAP" id="MF_01930">
    <property type="entry name" value="PurN"/>
    <property type="match status" value="1"/>
</dbReference>
<comment type="catalytic activity">
    <reaction evidence="4">
        <text>N(1)-(5-phospho-beta-D-ribosyl)glycinamide + (6R)-10-formyltetrahydrofolate = N(2)-formyl-N(1)-(5-phospho-beta-D-ribosyl)glycinamide + (6S)-5,6,7,8-tetrahydrofolate + H(+)</text>
        <dbReference type="Rhea" id="RHEA:15053"/>
        <dbReference type="ChEBI" id="CHEBI:15378"/>
        <dbReference type="ChEBI" id="CHEBI:57453"/>
        <dbReference type="ChEBI" id="CHEBI:143788"/>
        <dbReference type="ChEBI" id="CHEBI:147286"/>
        <dbReference type="ChEBI" id="CHEBI:195366"/>
        <dbReference type="EC" id="2.1.2.2"/>
    </reaction>
</comment>
<dbReference type="STRING" id="1127673.GLIP_1915"/>
<gene>
    <name evidence="4 6" type="primary">purN</name>
    <name evidence="6" type="ORF">GLIP_1915</name>
</gene>
<evidence type="ECO:0000256" key="3">
    <source>
        <dbReference type="ARBA" id="ARBA00022755"/>
    </source>
</evidence>
<comment type="similarity">
    <text evidence="4">Belongs to the GART family.</text>
</comment>
<reference evidence="6 7" key="1">
    <citation type="journal article" date="2017" name="Antonie Van Leeuwenhoek">
        <title>Rhizobium rhizosphaerae sp. nov., a novel species isolated from rice rhizosphere.</title>
        <authorList>
            <person name="Zhao J.J."/>
            <person name="Zhang J."/>
            <person name="Zhang R.J."/>
            <person name="Zhang C.W."/>
            <person name="Yin H.Q."/>
            <person name="Zhang X.X."/>
        </authorList>
    </citation>
    <scope>NUCLEOTIDE SEQUENCE [LARGE SCALE GENOMIC DNA]</scope>
    <source>
        <strain evidence="6 7">E3</strain>
    </source>
</reference>
<feature type="domain" description="Formyl transferase N-terminal" evidence="5">
    <location>
        <begin position="2"/>
        <end position="168"/>
    </location>
</feature>
<comment type="caution">
    <text evidence="6">The sequence shown here is derived from an EMBL/GenBank/DDBJ whole genome shotgun (WGS) entry which is preliminary data.</text>
</comment>
<proteinExistence type="inferred from homology"/>
<evidence type="ECO:0000256" key="2">
    <source>
        <dbReference type="ARBA" id="ARBA00022679"/>
    </source>
</evidence>
<dbReference type="InterPro" id="IPR036477">
    <property type="entry name" value="Formyl_transf_N_sf"/>
</dbReference>
<dbReference type="CDD" id="cd08645">
    <property type="entry name" value="FMT_core_GART"/>
    <property type="match status" value="1"/>
</dbReference>
<dbReference type="Proteomes" id="UP000006334">
    <property type="component" value="Unassembled WGS sequence"/>
</dbReference>
<sequence>MQAIIDYFSDKTELARVTAVISNEPGVFALQRAKNAGIDALCVNHRDFENRDDYDQALKAEIERYSPDLVVLAGFMRILTEQFVSSFSGKMVNVHPSLLPKYKGLNTHQKAIDAKDEEHGASVHFVTPELDGGPVIIQSKVPVFEHDTAAELAERVQQQERNIYPLVVDWFCKQRLMMINNKAVLDGQELPQNGYATD</sequence>
<dbReference type="EC" id="2.1.2.2" evidence="4"/>
<name>K6YD22_9ALTE</name>
<dbReference type="SUPFAM" id="SSF53328">
    <property type="entry name" value="Formyltransferase"/>
    <property type="match status" value="1"/>
</dbReference>
<dbReference type="PANTHER" id="PTHR43369:SF2">
    <property type="entry name" value="PHOSPHORIBOSYLGLYCINAMIDE FORMYLTRANSFERASE"/>
    <property type="match status" value="1"/>
</dbReference>
<feature type="site" description="Raises pKa of active site His" evidence="4">
    <location>
        <position position="131"/>
    </location>
</feature>
<dbReference type="UniPathway" id="UPA00074">
    <property type="reaction ID" value="UER00126"/>
</dbReference>
<accession>K6YD22</accession>
<dbReference type="PANTHER" id="PTHR43369">
    <property type="entry name" value="PHOSPHORIBOSYLGLYCINAMIDE FORMYLTRANSFERASE"/>
    <property type="match status" value="1"/>
</dbReference>
<dbReference type="GO" id="GO:0006189">
    <property type="term" value="P:'de novo' IMP biosynthetic process"/>
    <property type="evidence" value="ECO:0007669"/>
    <property type="project" value="UniProtKB-UniRule"/>
</dbReference>
<keyword evidence="3 4" id="KW-0658">Purine biosynthesis</keyword>
<dbReference type="AlphaFoldDB" id="K6YD22"/>
<dbReference type="InterPro" id="IPR002376">
    <property type="entry name" value="Formyl_transf_N"/>
</dbReference>
<keyword evidence="7" id="KW-1185">Reference proteome</keyword>
<comment type="pathway">
    <text evidence="1 4">Purine metabolism; IMP biosynthesis via de novo pathway; N(2)-formyl-N(1)-(5-phospho-D-ribosyl)glycinamide from N(1)-(5-phospho-D-ribosyl)glycinamide (10-formyl THF route): step 1/1.</text>
</comment>
<evidence type="ECO:0000256" key="1">
    <source>
        <dbReference type="ARBA" id="ARBA00005054"/>
    </source>
</evidence>
<feature type="active site" description="Proton donor" evidence="4">
    <location>
        <position position="95"/>
    </location>
</feature>